<evidence type="ECO:0000259" key="1">
    <source>
        <dbReference type="Pfam" id="PF02492"/>
    </source>
</evidence>
<organism evidence="2 3">
    <name type="scientific">Falsiruegeria litorea R37</name>
    <dbReference type="NCBI Taxonomy" id="1200284"/>
    <lineage>
        <taxon>Bacteria</taxon>
        <taxon>Pseudomonadati</taxon>
        <taxon>Pseudomonadota</taxon>
        <taxon>Alphaproteobacteria</taxon>
        <taxon>Rhodobacterales</taxon>
        <taxon>Roseobacteraceae</taxon>
        <taxon>Falsiruegeria</taxon>
    </lineage>
</organism>
<dbReference type="Pfam" id="PF02492">
    <property type="entry name" value="cobW"/>
    <property type="match status" value="1"/>
</dbReference>
<dbReference type="SUPFAM" id="SSF52540">
    <property type="entry name" value="P-loop containing nucleoside triphosphate hydrolases"/>
    <property type="match status" value="1"/>
</dbReference>
<protein>
    <submittedName>
        <fullName evidence="2">Putative metal chaperone YciC</fullName>
    </submittedName>
</protein>
<sequence>MIPVCIVSGYLGAGKTTLIRDFLRAPGGLRATVLVNDFGQINIDAELIAQTGVDTIALTNGCACCSIGDDLLGAAQSAVQDEPDIMIIEASGVAQPARIAHLLHGVVGTRSARCLTVMNLARARQLSRDKFVANLFRQQIDQAHGLSVNRTAAHARGWTSNHPQYPTLGAFIADNKARTRSTATEMTKGTNFVHRVFHPRPMKEAELMQWLMTHCPNLHRAKGLVPLKLASGKTIMARLDFVQGDWALERVPNAQPDPFGQIVAISPVT</sequence>
<accession>A0A1Y5TUY6</accession>
<dbReference type="Gene3D" id="3.40.50.300">
    <property type="entry name" value="P-loop containing nucleotide triphosphate hydrolases"/>
    <property type="match status" value="1"/>
</dbReference>
<proteinExistence type="predicted"/>
<name>A0A1Y5TUY6_9RHOB</name>
<dbReference type="AlphaFoldDB" id="A0A1Y5TUY6"/>
<gene>
    <name evidence="2" type="primary">yciC_3</name>
    <name evidence="2" type="ORF">TRL7639_04393</name>
</gene>
<dbReference type="InterPro" id="IPR027417">
    <property type="entry name" value="P-loop_NTPase"/>
</dbReference>
<evidence type="ECO:0000313" key="2">
    <source>
        <dbReference type="EMBL" id="SLN73224.1"/>
    </source>
</evidence>
<evidence type="ECO:0000313" key="3">
    <source>
        <dbReference type="Proteomes" id="UP000193077"/>
    </source>
</evidence>
<feature type="domain" description="CobW/HypB/UreG nucleotide-binding" evidence="1">
    <location>
        <begin position="3"/>
        <end position="151"/>
    </location>
</feature>
<reference evidence="2 3" key="1">
    <citation type="submission" date="2017-03" db="EMBL/GenBank/DDBJ databases">
        <authorList>
            <person name="Afonso C.L."/>
            <person name="Miller P.J."/>
            <person name="Scott M.A."/>
            <person name="Spackman E."/>
            <person name="Goraichik I."/>
            <person name="Dimitrov K.M."/>
            <person name="Suarez D.L."/>
            <person name="Swayne D.E."/>
        </authorList>
    </citation>
    <scope>NUCLEOTIDE SEQUENCE [LARGE SCALE GENOMIC DNA]</scope>
    <source>
        <strain evidence="2 3">CECT 7639</strain>
    </source>
</reference>
<dbReference type="Proteomes" id="UP000193077">
    <property type="component" value="Unassembled WGS sequence"/>
</dbReference>
<dbReference type="InterPro" id="IPR051316">
    <property type="entry name" value="Zinc-reg_GTPase_activator"/>
</dbReference>
<dbReference type="PANTHER" id="PTHR13748">
    <property type="entry name" value="COBW-RELATED"/>
    <property type="match status" value="1"/>
</dbReference>
<keyword evidence="3" id="KW-1185">Reference proteome</keyword>
<dbReference type="OrthoDB" id="9808822at2"/>
<dbReference type="EMBL" id="FWFO01000008">
    <property type="protein sequence ID" value="SLN73224.1"/>
    <property type="molecule type" value="Genomic_DNA"/>
</dbReference>
<dbReference type="RefSeq" id="WP_085798036.1">
    <property type="nucleotide sequence ID" value="NZ_FWFO01000008.1"/>
</dbReference>
<dbReference type="InterPro" id="IPR003495">
    <property type="entry name" value="CobW/HypB/UreG_nucleotide-bd"/>
</dbReference>